<protein>
    <submittedName>
        <fullName evidence="1">Uncharacterized protein</fullName>
    </submittedName>
</protein>
<gene>
    <name evidence="1" type="ORF">E2C01_081210</name>
</gene>
<reference evidence="1 2" key="1">
    <citation type="submission" date="2019-05" db="EMBL/GenBank/DDBJ databases">
        <title>Another draft genome of Portunus trituberculatus and its Hox gene families provides insights of decapod evolution.</title>
        <authorList>
            <person name="Jeong J.-H."/>
            <person name="Song I."/>
            <person name="Kim S."/>
            <person name="Choi T."/>
            <person name="Kim D."/>
            <person name="Ryu S."/>
            <person name="Kim W."/>
        </authorList>
    </citation>
    <scope>NUCLEOTIDE SEQUENCE [LARGE SCALE GENOMIC DNA]</scope>
    <source>
        <tissue evidence="1">Muscle</tissue>
    </source>
</reference>
<evidence type="ECO:0000313" key="1">
    <source>
        <dbReference type="EMBL" id="MPC86385.1"/>
    </source>
</evidence>
<organism evidence="1 2">
    <name type="scientific">Portunus trituberculatus</name>
    <name type="common">Swimming crab</name>
    <name type="synonym">Neptunus trituberculatus</name>
    <dbReference type="NCBI Taxonomy" id="210409"/>
    <lineage>
        <taxon>Eukaryota</taxon>
        <taxon>Metazoa</taxon>
        <taxon>Ecdysozoa</taxon>
        <taxon>Arthropoda</taxon>
        <taxon>Crustacea</taxon>
        <taxon>Multicrustacea</taxon>
        <taxon>Malacostraca</taxon>
        <taxon>Eumalacostraca</taxon>
        <taxon>Eucarida</taxon>
        <taxon>Decapoda</taxon>
        <taxon>Pleocyemata</taxon>
        <taxon>Brachyura</taxon>
        <taxon>Eubrachyura</taxon>
        <taxon>Portunoidea</taxon>
        <taxon>Portunidae</taxon>
        <taxon>Portuninae</taxon>
        <taxon>Portunus</taxon>
    </lineage>
</organism>
<name>A0A5B7IV74_PORTR</name>
<dbReference type="AlphaFoldDB" id="A0A5B7IV74"/>
<proteinExistence type="predicted"/>
<comment type="caution">
    <text evidence="1">The sequence shown here is derived from an EMBL/GenBank/DDBJ whole genome shotgun (WGS) entry which is preliminary data.</text>
</comment>
<dbReference type="EMBL" id="VSRR010071278">
    <property type="protein sequence ID" value="MPC86385.1"/>
    <property type="molecule type" value="Genomic_DNA"/>
</dbReference>
<keyword evidence="2" id="KW-1185">Reference proteome</keyword>
<dbReference type="Proteomes" id="UP000324222">
    <property type="component" value="Unassembled WGS sequence"/>
</dbReference>
<sequence length="62" mass="7262">MRTDVILHRVIRWLKAPGVEEEEEEEEEDSTWWCIAESPNVIKTLGAPRSHAVLWEHQHDTA</sequence>
<accession>A0A5B7IV74</accession>
<evidence type="ECO:0000313" key="2">
    <source>
        <dbReference type="Proteomes" id="UP000324222"/>
    </source>
</evidence>